<name>A0ABW1VUY9_9GAMM</name>
<dbReference type="InterPro" id="IPR006431">
    <property type="entry name" value="Phage_tape_meas_C"/>
</dbReference>
<dbReference type="Pfam" id="PF09718">
    <property type="entry name" value="Tape_meas_lam_C"/>
    <property type="match status" value="1"/>
</dbReference>
<dbReference type="RefSeq" id="WP_385960058.1">
    <property type="nucleotide sequence ID" value="NZ_JBHSUC010000100.1"/>
</dbReference>
<gene>
    <name evidence="2" type="ORF">ACFP73_17145</name>
</gene>
<accession>A0ABW1VUY9</accession>
<evidence type="ECO:0000313" key="3">
    <source>
        <dbReference type="Proteomes" id="UP001596215"/>
    </source>
</evidence>
<reference evidence="3" key="1">
    <citation type="journal article" date="2019" name="Int. J. Syst. Evol. Microbiol.">
        <title>The Global Catalogue of Microorganisms (GCM) 10K type strain sequencing project: providing services to taxonomists for standard genome sequencing and annotation.</title>
        <authorList>
            <consortium name="The Broad Institute Genomics Platform"/>
            <consortium name="The Broad Institute Genome Sequencing Center for Infectious Disease"/>
            <person name="Wu L."/>
            <person name="Ma J."/>
        </authorList>
    </citation>
    <scope>NUCLEOTIDE SEQUENCE [LARGE SCALE GENOMIC DNA]</scope>
    <source>
        <strain evidence="3">CGMCC 4.1530</strain>
    </source>
</reference>
<dbReference type="EMBL" id="JBHSUC010000100">
    <property type="protein sequence ID" value="MFC6363765.1"/>
    <property type="molecule type" value="Genomic_DNA"/>
</dbReference>
<dbReference type="Proteomes" id="UP001596215">
    <property type="component" value="Unassembled WGS sequence"/>
</dbReference>
<comment type="caution">
    <text evidence="2">The sequence shown here is derived from an EMBL/GenBank/DDBJ whole genome shotgun (WGS) entry which is preliminary data.</text>
</comment>
<keyword evidence="3" id="KW-1185">Reference proteome</keyword>
<evidence type="ECO:0000259" key="1">
    <source>
        <dbReference type="Pfam" id="PF09718"/>
    </source>
</evidence>
<evidence type="ECO:0000313" key="2">
    <source>
        <dbReference type="EMBL" id="MFC6363765.1"/>
    </source>
</evidence>
<feature type="non-terminal residue" evidence="2">
    <location>
        <position position="188"/>
    </location>
</feature>
<feature type="domain" description="Bacteriophage tail tape measure C-terminal" evidence="1">
    <location>
        <begin position="1"/>
        <end position="62"/>
    </location>
</feature>
<feature type="non-terminal residue" evidence="2">
    <location>
        <position position="1"/>
    </location>
</feature>
<organism evidence="2 3">
    <name type="scientific">Tatumella punctata</name>
    <dbReference type="NCBI Taxonomy" id="399969"/>
    <lineage>
        <taxon>Bacteria</taxon>
        <taxon>Pseudomonadati</taxon>
        <taxon>Pseudomonadota</taxon>
        <taxon>Gammaproteobacteria</taxon>
        <taxon>Enterobacterales</taxon>
        <taxon>Erwiniaceae</taxon>
        <taxon>Tatumella</taxon>
    </lineage>
</organism>
<proteinExistence type="predicted"/>
<sequence>EYADSASNASGMTQTLFSDAFSSMEDSIATFTTTGKLSFKGFVNSVIGDISRIAARMAISGIASSIIGGVSGMFTGGGGVKASSGSSFSSGAYNNLSLNAKGGVYDSPSLSAYSNQVHSSPKLFAFAKGAGVFGEAGPEAIMPLTRGKDGSLGVRAVGGQSAAGGGIHLGGIIVNVNGQGQASANNSG</sequence>
<protein>
    <submittedName>
        <fullName evidence="2">Phage tail tape measure protein</fullName>
    </submittedName>
</protein>
<dbReference type="NCBIfam" id="TIGR01541">
    <property type="entry name" value="tape_meas_lam_C"/>
    <property type="match status" value="1"/>
</dbReference>